<feature type="domain" description="Cullin family profile" evidence="10">
    <location>
        <begin position="434"/>
        <end position="497"/>
    </location>
</feature>
<keyword evidence="3" id="KW-1017">Isopeptide bond</keyword>
<reference evidence="12" key="1">
    <citation type="submission" date="2019-07" db="EMBL/GenBank/DDBJ databases">
        <title>De Novo Assembly of kiwifruit Actinidia rufa.</title>
        <authorList>
            <person name="Sugita-Konishi S."/>
            <person name="Sato K."/>
            <person name="Mori E."/>
            <person name="Abe Y."/>
            <person name="Kisaki G."/>
            <person name="Hamano K."/>
            <person name="Suezawa K."/>
            <person name="Otani M."/>
            <person name="Fukuda T."/>
            <person name="Manabe T."/>
            <person name="Gomi K."/>
            <person name="Tabuchi M."/>
            <person name="Akimitsu K."/>
            <person name="Kataoka I."/>
        </authorList>
    </citation>
    <scope>NUCLEOTIDE SEQUENCE [LARGE SCALE GENOMIC DNA]</scope>
    <source>
        <strain evidence="12">cv. Fuchu</strain>
    </source>
</reference>
<protein>
    <recommendedName>
        <fullName evidence="6">Cullin-4</fullName>
    </recommendedName>
</protein>
<keyword evidence="12" id="KW-1185">Reference proteome</keyword>
<dbReference type="SUPFAM" id="SSF75632">
    <property type="entry name" value="Cullin homology domain"/>
    <property type="match status" value="1"/>
</dbReference>
<sequence length="594" mass="68130">MSQPNNNNNNKSSAHTTTTTTSAGSHFPAMKKAKSQAVASSLDSKNFLQHQQPRHINFDAAAAADPLIEDPNNSDDGAVAGFGRVAANLSRKKATPPQPTKKLVIKLVKAKPTLPTNFEENTWAKLKSAISAIFLKQPDPCDLEKLYQLYDLCLHKMGGSLYQRIEKECEAHISTVLQSLVGQSEDLVVFLSLVEKRWQEFCDQMLMIRGIALYLDRTYVKQTPNVRSLWDMGLQLFRKHLSLAAEVEHKTVFGLLKMIESERLGEAVDRTLLNHLLKMFTALGIYSESFEKPFLERTSEFYAAEGVKYMQQSDVPDYLNHMEIRLHEEHERCLLYLDASTRKPLIATAETQLLEHHISAILDKGFMMLMDGNRSEDIQRMYLLFLRVNALESLRQALSSYIRRTGQGIVMDEEKDKDMVSCLLEFKASLDTIWEESFSRNEAFCNTIKDSFEHLINLRQTVVLMLFNDANKLSFQDIKDSTGIEDKELRRTLQSLACGKVRVLQKGEKWDDDDLFEFNDVFTAPLYRIKVDAAIVRIMKTRKVLSHTLLITELFQQLKFPIKPADLKKRIESLIDREYLERDKNNPQIYNYLA</sequence>
<feature type="compositionally biased region" description="Low complexity" evidence="9">
    <location>
        <begin position="1"/>
        <end position="22"/>
    </location>
</feature>
<gene>
    <name evidence="11" type="ORF">Acr_00g0059680</name>
</gene>
<feature type="region of interest" description="Disordered" evidence="9">
    <location>
        <begin position="1"/>
        <end position="38"/>
    </location>
</feature>
<dbReference type="GO" id="GO:0006511">
    <property type="term" value="P:ubiquitin-dependent protein catabolic process"/>
    <property type="evidence" value="ECO:0007669"/>
    <property type="project" value="InterPro"/>
</dbReference>
<evidence type="ECO:0000256" key="9">
    <source>
        <dbReference type="SAM" id="MobiDB-lite"/>
    </source>
</evidence>
<comment type="caution">
    <text evidence="11">The sequence shown here is derived from an EMBL/GenBank/DDBJ whole genome shotgun (WGS) entry which is preliminary data.</text>
</comment>
<name>A0A7J0DNQ9_9ERIC</name>
<keyword evidence="4" id="KW-0833">Ubl conjugation pathway</keyword>
<dbReference type="InterPro" id="IPR036390">
    <property type="entry name" value="WH_DNA-bd_sf"/>
</dbReference>
<evidence type="ECO:0000256" key="3">
    <source>
        <dbReference type="ARBA" id="ARBA00022499"/>
    </source>
</evidence>
<dbReference type="GO" id="GO:0005634">
    <property type="term" value="C:nucleus"/>
    <property type="evidence" value="ECO:0007669"/>
    <property type="project" value="UniProtKB-ARBA"/>
</dbReference>
<evidence type="ECO:0000313" key="11">
    <source>
        <dbReference type="EMBL" id="GFS38829.1"/>
    </source>
</evidence>
<dbReference type="SUPFAM" id="SSF46785">
    <property type="entry name" value="Winged helix' DNA-binding domain"/>
    <property type="match status" value="1"/>
</dbReference>
<dbReference type="FunFam" id="1.20.1310.10:FF:000004">
    <property type="entry name" value="Cullin 4B"/>
    <property type="match status" value="1"/>
</dbReference>
<evidence type="ECO:0000313" key="12">
    <source>
        <dbReference type="Proteomes" id="UP000585474"/>
    </source>
</evidence>
<dbReference type="InterPro" id="IPR045093">
    <property type="entry name" value="Cullin"/>
</dbReference>
<dbReference type="SMART" id="SM00884">
    <property type="entry name" value="Cullin_Nedd8"/>
    <property type="match status" value="1"/>
</dbReference>
<dbReference type="InterPro" id="IPR019559">
    <property type="entry name" value="Cullin_neddylation_domain"/>
</dbReference>
<dbReference type="InterPro" id="IPR036388">
    <property type="entry name" value="WH-like_DNA-bd_sf"/>
</dbReference>
<dbReference type="Gene3D" id="1.20.1310.10">
    <property type="entry name" value="Cullin Repeats"/>
    <property type="match status" value="3"/>
</dbReference>
<dbReference type="PROSITE" id="PS50069">
    <property type="entry name" value="CULLIN_2"/>
    <property type="match status" value="1"/>
</dbReference>
<dbReference type="GO" id="GO:0031625">
    <property type="term" value="F:ubiquitin protein ligase binding"/>
    <property type="evidence" value="ECO:0007669"/>
    <property type="project" value="InterPro"/>
</dbReference>
<dbReference type="PANTHER" id="PTHR11932">
    <property type="entry name" value="CULLIN"/>
    <property type="match status" value="1"/>
</dbReference>
<organism evidence="11 12">
    <name type="scientific">Actinidia rufa</name>
    <dbReference type="NCBI Taxonomy" id="165716"/>
    <lineage>
        <taxon>Eukaryota</taxon>
        <taxon>Viridiplantae</taxon>
        <taxon>Streptophyta</taxon>
        <taxon>Embryophyta</taxon>
        <taxon>Tracheophyta</taxon>
        <taxon>Spermatophyta</taxon>
        <taxon>Magnoliopsida</taxon>
        <taxon>eudicotyledons</taxon>
        <taxon>Gunneridae</taxon>
        <taxon>Pentapetalae</taxon>
        <taxon>asterids</taxon>
        <taxon>Ericales</taxon>
        <taxon>Actinidiaceae</taxon>
        <taxon>Actinidia</taxon>
    </lineage>
</organism>
<dbReference type="AlphaFoldDB" id="A0A7J0DNQ9"/>
<dbReference type="Pfam" id="PF10557">
    <property type="entry name" value="Cullin_Nedd8"/>
    <property type="match status" value="1"/>
</dbReference>
<evidence type="ECO:0000256" key="2">
    <source>
        <dbReference type="ARBA" id="ARBA00006019"/>
    </source>
</evidence>
<dbReference type="InterPro" id="IPR016157">
    <property type="entry name" value="Cullin_CS"/>
</dbReference>
<dbReference type="InterPro" id="IPR016159">
    <property type="entry name" value="Cullin_repeat-like_dom_sf"/>
</dbReference>
<dbReference type="Gene3D" id="1.10.10.10">
    <property type="entry name" value="Winged helix-like DNA-binding domain superfamily/Winged helix DNA-binding domain"/>
    <property type="match status" value="2"/>
</dbReference>
<dbReference type="FunFam" id="1.20.1310.10:FF:000035">
    <property type="entry name" value="Ubiquitin ligase subunit CulD, putative"/>
    <property type="match status" value="1"/>
</dbReference>
<evidence type="ECO:0000256" key="1">
    <source>
        <dbReference type="ARBA" id="ARBA00004906"/>
    </source>
</evidence>
<comment type="pathway">
    <text evidence="1">Protein modification; protein ubiquitination.</text>
</comment>
<evidence type="ECO:0000256" key="8">
    <source>
        <dbReference type="RuleBase" id="RU003829"/>
    </source>
</evidence>
<dbReference type="InterPro" id="IPR016158">
    <property type="entry name" value="Cullin_homology"/>
</dbReference>
<keyword evidence="5" id="KW-0832">Ubl conjugation</keyword>
<dbReference type="Pfam" id="PF00888">
    <property type="entry name" value="Cullin"/>
    <property type="match status" value="1"/>
</dbReference>
<dbReference type="FunFam" id="1.20.1310.10:FF:000001">
    <property type="entry name" value="Cullin 3"/>
    <property type="match status" value="1"/>
</dbReference>
<evidence type="ECO:0000256" key="5">
    <source>
        <dbReference type="ARBA" id="ARBA00022843"/>
    </source>
</evidence>
<dbReference type="Proteomes" id="UP000585474">
    <property type="component" value="Unassembled WGS sequence"/>
</dbReference>
<comment type="similarity">
    <text evidence="2 7 8">Belongs to the cullin family.</text>
</comment>
<dbReference type="EMBL" id="BJWL01000318">
    <property type="protein sequence ID" value="GFS38829.1"/>
    <property type="molecule type" value="Genomic_DNA"/>
</dbReference>
<dbReference type="GO" id="GO:0031461">
    <property type="term" value="C:cullin-RING ubiquitin ligase complex"/>
    <property type="evidence" value="ECO:0007669"/>
    <property type="project" value="InterPro"/>
</dbReference>
<dbReference type="PROSITE" id="PS01256">
    <property type="entry name" value="CULLIN_1"/>
    <property type="match status" value="1"/>
</dbReference>
<evidence type="ECO:0000256" key="7">
    <source>
        <dbReference type="PROSITE-ProRule" id="PRU00330"/>
    </source>
</evidence>
<evidence type="ECO:0000256" key="6">
    <source>
        <dbReference type="ARBA" id="ARBA00069613"/>
    </source>
</evidence>
<proteinExistence type="inferred from homology"/>
<accession>A0A7J0DNQ9</accession>
<dbReference type="InterPro" id="IPR036317">
    <property type="entry name" value="Cullin_homology_sf"/>
</dbReference>
<evidence type="ECO:0000256" key="4">
    <source>
        <dbReference type="ARBA" id="ARBA00022786"/>
    </source>
</evidence>
<dbReference type="InterPro" id="IPR001373">
    <property type="entry name" value="Cullin_N"/>
</dbReference>
<evidence type="ECO:0000259" key="10">
    <source>
        <dbReference type="PROSITE" id="PS50069"/>
    </source>
</evidence>
<dbReference type="FunFam" id="1.10.10.10:FF:000050">
    <property type="entry name" value="Cullin 4B"/>
    <property type="match status" value="1"/>
</dbReference>
<dbReference type="OrthoDB" id="27073at2759"/>
<dbReference type="SUPFAM" id="SSF74788">
    <property type="entry name" value="Cullin repeat-like"/>
    <property type="match status" value="1"/>
</dbReference>